<dbReference type="EMBL" id="UIVS01000003">
    <property type="protein sequence ID" value="SVP92462.1"/>
    <property type="molecule type" value="Genomic_DNA"/>
</dbReference>
<dbReference type="EMBL" id="UIVT01000003">
    <property type="protein sequence ID" value="SVP93266.1"/>
    <property type="molecule type" value="Genomic_DNA"/>
</dbReference>
<gene>
    <name evidence="3" type="ORF">TAT_000225400</name>
    <name evidence="2" type="ORF">TAV_000225500</name>
</gene>
<feature type="region of interest" description="Disordered" evidence="1">
    <location>
        <begin position="209"/>
        <end position="244"/>
    </location>
</feature>
<reference evidence="3" key="1">
    <citation type="submission" date="2018-07" db="EMBL/GenBank/DDBJ databases">
        <authorList>
            <person name="Quirk P.G."/>
            <person name="Krulwich T.A."/>
        </authorList>
    </citation>
    <scope>NUCLEOTIDE SEQUENCE</scope>
    <source>
        <strain evidence="3">Anand</strain>
    </source>
</reference>
<feature type="compositionally biased region" description="Polar residues" evidence="1">
    <location>
        <begin position="379"/>
        <end position="396"/>
    </location>
</feature>
<proteinExistence type="predicted"/>
<name>A0A3B0NDT9_THEAN</name>
<evidence type="ECO:0000313" key="2">
    <source>
        <dbReference type="EMBL" id="SVP92462.1"/>
    </source>
</evidence>
<dbReference type="VEuPathDB" id="PiroplasmaDB:TA04480"/>
<sequence length="910" mass="101758">MTGLGLPYKSELNSNIFNKSDFLEKKHFFEQISLNNNKINNIKQYNKINNLNKFKESNIVQDSNNIVQSSNIIVQSSNKLQVSNNIVQESNNILKEFNKDYYTSNKLTNLTNLSNLTSLNKLNENNIKDIDEKNLNEIENVVDEILNIKKNLNVVRRNSIERIEKNRLPIMYQDDVEALLTRQPNSVRNFINSLNSQFNTFFNSSVTVTGPPNSNGPEVSTFTDSTSPTMSTTNITNSGTIGPSTVTKGKGANFTAIECTMGKGANSMGMECTSTNSTKDSNTKGTLSGTKEIPFGTVAGTQGFVVGPSTVTDVTEELTYRNEIDNYKSINMFNPFYINEPFEYHLTCRTHFTNTNTMDEDISEENTNEIAVVTNSRESNTFSNGVSGNGTRVSSGTEGGVGFHGPDTVTDTVTEVEKTIFDRIFNKSFLQSFNTLPEGVNLIIDTPTNNITNTTSTGPGTVTKETPFGSAVGPSTVTEINMNIDINNLFIINSGWVWLQSTKTKDWLPKFIILFYTHINTTTNIPGKGATNTFSTTGKGANFTAMECTSGKGANFMGMECTMGNKDTNTGFNNTKGVEGEESFWNIYNVYIKLNPNLNNLTLINTDPKISTDYSNGSVDSMIGSSDTLGSPDSMIGSPDSITGSTDILGYYNKLDEKIELIKNNSRIYLCIMNYEPENYYESILNRKYIQLYRVDEKTPPSLRSFNKCWLSRLIAQNRLINSRSLLNYNLQLITISLDDNYECSFIPLCAAKLNNNIKFNLQMQLALKNQIEQEYNNWIFKLWEYTLRINQSNYSNGSISNGNPSNGNVLNCNLSTVNGVNSVGGVTGVMGEKILKNIKLDDIEIYNMNEICEEKEENIFTRVYKYIYNFFVGNNTIEDTNEPIYDNSKFRTYPINLLFTVLGLAVVVK</sequence>
<accession>A0A3B0NDT9</accession>
<feature type="region of interest" description="Disordered" evidence="1">
    <location>
        <begin position="379"/>
        <end position="408"/>
    </location>
</feature>
<evidence type="ECO:0000313" key="3">
    <source>
        <dbReference type="EMBL" id="SVP93266.1"/>
    </source>
</evidence>
<evidence type="ECO:0000256" key="1">
    <source>
        <dbReference type="SAM" id="MobiDB-lite"/>
    </source>
</evidence>
<dbReference type="AlphaFoldDB" id="A0A3B0NDT9"/>
<protein>
    <submittedName>
        <fullName evidence="3">Uncharacterized protein</fullName>
    </submittedName>
</protein>
<organism evidence="3">
    <name type="scientific">Theileria annulata</name>
    <dbReference type="NCBI Taxonomy" id="5874"/>
    <lineage>
        <taxon>Eukaryota</taxon>
        <taxon>Sar</taxon>
        <taxon>Alveolata</taxon>
        <taxon>Apicomplexa</taxon>
        <taxon>Aconoidasida</taxon>
        <taxon>Piroplasmida</taxon>
        <taxon>Theileriidae</taxon>
        <taxon>Theileria</taxon>
    </lineage>
</organism>